<gene>
    <name evidence="2" type="ORF">MAR_013180</name>
</gene>
<organism evidence="2 3">
    <name type="scientific">Mya arenaria</name>
    <name type="common">Soft-shell clam</name>
    <dbReference type="NCBI Taxonomy" id="6604"/>
    <lineage>
        <taxon>Eukaryota</taxon>
        <taxon>Metazoa</taxon>
        <taxon>Spiralia</taxon>
        <taxon>Lophotrochozoa</taxon>
        <taxon>Mollusca</taxon>
        <taxon>Bivalvia</taxon>
        <taxon>Autobranchia</taxon>
        <taxon>Heteroconchia</taxon>
        <taxon>Euheterodonta</taxon>
        <taxon>Imparidentia</taxon>
        <taxon>Neoheterodontei</taxon>
        <taxon>Myida</taxon>
        <taxon>Myoidea</taxon>
        <taxon>Myidae</taxon>
        <taxon>Mya</taxon>
    </lineage>
</organism>
<protein>
    <submittedName>
        <fullName evidence="2">Uncharacterized protein</fullName>
    </submittedName>
</protein>
<keyword evidence="3" id="KW-1185">Reference proteome</keyword>
<evidence type="ECO:0000256" key="1">
    <source>
        <dbReference type="SAM" id="MobiDB-lite"/>
    </source>
</evidence>
<accession>A0ABY7G886</accession>
<proteinExistence type="predicted"/>
<reference evidence="2" key="1">
    <citation type="submission" date="2022-11" db="EMBL/GenBank/DDBJ databases">
        <title>Centuries of genome instability and evolution in soft-shell clam transmissible cancer (bioRxiv).</title>
        <authorList>
            <person name="Hart S.F.M."/>
            <person name="Yonemitsu M.A."/>
            <person name="Giersch R.M."/>
            <person name="Beal B.F."/>
            <person name="Arriagada G."/>
            <person name="Davis B.W."/>
            <person name="Ostrander E.A."/>
            <person name="Goff S.P."/>
            <person name="Metzger M.J."/>
        </authorList>
    </citation>
    <scope>NUCLEOTIDE SEQUENCE</scope>
    <source>
        <strain evidence="2">MELC-2E11</strain>
        <tissue evidence="2">Siphon/mantle</tissue>
    </source>
</reference>
<feature type="region of interest" description="Disordered" evidence="1">
    <location>
        <begin position="252"/>
        <end position="274"/>
    </location>
</feature>
<name>A0ABY7G886_MYAAR</name>
<evidence type="ECO:0000313" key="2">
    <source>
        <dbReference type="EMBL" id="WAR27476.1"/>
    </source>
</evidence>
<evidence type="ECO:0000313" key="3">
    <source>
        <dbReference type="Proteomes" id="UP001164746"/>
    </source>
</evidence>
<sequence>MLLSSVNFIAKGRTGKKDVKQDKKVVEDLEDSREDVCEMCRKQIEEDSTIFQFPTLSHSGSSNSYKTSGYSSAESLVSEENKGDRVTIATGDELCLSVDQFYYTIGLKEGERTDSTCVFRKQVLDYTEQSNGHIETAVFVLDCDQDFYLTCSKNKSLELNYYPESPKPDTEDERMFLIYYTTLGHVLIQPKHHKNTYLHHIDHALSVQQLDLNWRCPEEYFFHFNAVPEDTYRQKSKRQITCSHKAMSTDNECENDTDNSSVARRNTKNSFKVKKSEQMKDIPEKCNRVLLPTRKVCKNKHSLKSLFIGCFSGRSNLLSQSEV</sequence>
<dbReference type="EMBL" id="CP111026">
    <property type="protein sequence ID" value="WAR27476.1"/>
    <property type="molecule type" value="Genomic_DNA"/>
</dbReference>
<dbReference type="Proteomes" id="UP001164746">
    <property type="component" value="Chromosome 15"/>
</dbReference>